<evidence type="ECO:0000313" key="2">
    <source>
        <dbReference type="EMBL" id="CAH8244288.1"/>
    </source>
</evidence>
<proteinExistence type="predicted"/>
<evidence type="ECO:0000256" key="1">
    <source>
        <dbReference type="SAM" id="MobiDB-lite"/>
    </source>
</evidence>
<comment type="caution">
    <text evidence="2">The sequence shown here is derived from an EMBL/GenBank/DDBJ whole genome shotgun (WGS) entry which is preliminary data.</text>
</comment>
<feature type="region of interest" description="Disordered" evidence="1">
    <location>
        <begin position="1"/>
        <end position="25"/>
    </location>
</feature>
<dbReference type="SUPFAM" id="SSF53807">
    <property type="entry name" value="Helical backbone' metal receptor"/>
    <property type="match status" value="1"/>
</dbReference>
<sequence length="106" mass="11531">MRPTGRSLCSADQTPATRMVKESQGEVEIPAHPMRIADIDFEGQAESGYPDCRLVPDSGHIQAVAAAEPDLILRGPTQSTLCDELAKIAPTVQVPYSFTAFRERFA</sequence>
<dbReference type="Gene3D" id="3.40.50.1980">
    <property type="entry name" value="Nitrogenase molybdenum iron protein domain"/>
    <property type="match status" value="1"/>
</dbReference>
<gene>
    <name evidence="2" type="ORF">WJ0W_001526</name>
</gene>
<name>A0ABN8U3J0_9BACL</name>
<evidence type="ECO:0008006" key="4">
    <source>
        <dbReference type="Google" id="ProtNLM"/>
    </source>
</evidence>
<keyword evidence="3" id="KW-1185">Reference proteome</keyword>
<organism evidence="2 3">
    <name type="scientific">Paenibacillus melissococcoides</name>
    <dbReference type="NCBI Taxonomy" id="2912268"/>
    <lineage>
        <taxon>Bacteria</taxon>
        <taxon>Bacillati</taxon>
        <taxon>Bacillota</taxon>
        <taxon>Bacilli</taxon>
        <taxon>Bacillales</taxon>
        <taxon>Paenibacillaceae</taxon>
        <taxon>Paenibacillus</taxon>
    </lineage>
</organism>
<accession>A0ABN8U3J0</accession>
<reference evidence="2" key="1">
    <citation type="submission" date="2022-06" db="EMBL/GenBank/DDBJ databases">
        <authorList>
            <person name="Dietemann V."/>
            <person name="Ory F."/>
            <person name="Dainat B."/>
            <person name="Oberhansli S."/>
        </authorList>
    </citation>
    <scope>NUCLEOTIDE SEQUENCE</scope>
    <source>
        <strain evidence="2">Ena-SAMPLE-TAB-26-04-2022-14:26:32:270-5432</strain>
    </source>
</reference>
<dbReference type="EMBL" id="CALYLO010000001">
    <property type="protein sequence ID" value="CAH8244288.1"/>
    <property type="molecule type" value="Genomic_DNA"/>
</dbReference>
<dbReference type="Proteomes" id="UP001154322">
    <property type="component" value="Unassembled WGS sequence"/>
</dbReference>
<evidence type="ECO:0000313" key="3">
    <source>
        <dbReference type="Proteomes" id="UP001154322"/>
    </source>
</evidence>
<protein>
    <recommendedName>
        <fullName evidence="4">Fe/B12 periplasmic-binding domain-containing protein</fullName>
    </recommendedName>
</protein>
<dbReference type="RefSeq" id="WP_213426824.1">
    <property type="nucleotide sequence ID" value="NZ_AP031286.1"/>
</dbReference>